<dbReference type="Pfam" id="PF25271">
    <property type="entry name" value="DUF7868"/>
    <property type="match status" value="1"/>
</dbReference>
<protein>
    <submittedName>
        <fullName evidence="5">Tyrosinase family protein</fullName>
    </submittedName>
</protein>
<evidence type="ECO:0000313" key="6">
    <source>
        <dbReference type="Proteomes" id="UP000520592"/>
    </source>
</evidence>
<dbReference type="SUPFAM" id="SSF48056">
    <property type="entry name" value="Di-copper centre-containing domain"/>
    <property type="match status" value="1"/>
</dbReference>
<proteinExistence type="predicted"/>
<sequence>MAHVRRDVWKLEPGWNDTLLWYARAVEALRKKPITDPTSWLFLAAMHGITRSLWEGAGYVTAQTQFPPQAEQDLYWNQCQHQNWYFLPWHRGYLAAFEQIVRATVVDLKGPADWSLPYWNYNASPQAQELPKCFAQPSWPDGAHNPLYVERRYGLNETPIVVPAKYIQLTALRDHTFAGSETGVPPGFGGPESFFIQHGVANGRLESEPHNNVHGIVGGSSGKIDGLMSKPNTAALDPIFWLHHANIDRLWEVWLKAYGGNHNTTNPEWVNGPRDAGRPFIMPQAGGAAPWKYKVHDVLSTLVPKLDYTYEDTTAPQEKHLLFQHRLLSLGANIAAPIPEVLMTRDTDVELIGANSSVLNLSGGSVDTSVHLDKPGSQKVLNSLRSVTNFSLAVPTLPDRVFLNLENIRGNKDSALFEVYVNLAPNAIPDEHPELHVGTISLFGVEQASQADGHHAGNGVSQVLDITEVVDALHLGGVQDLSKLNVRFVPVTPVDADDKITIGRVSLYRQGE</sequence>
<evidence type="ECO:0000259" key="4">
    <source>
        <dbReference type="PROSITE" id="PS00498"/>
    </source>
</evidence>
<dbReference type="Gene3D" id="1.10.1280.10">
    <property type="entry name" value="Di-copper center containing domain from catechol oxidase"/>
    <property type="match status" value="1"/>
</dbReference>
<dbReference type="GO" id="GO:0046872">
    <property type="term" value="F:metal ion binding"/>
    <property type="evidence" value="ECO:0007669"/>
    <property type="project" value="UniProtKB-KW"/>
</dbReference>
<dbReference type="PANTHER" id="PTHR11474">
    <property type="entry name" value="TYROSINASE FAMILY MEMBER"/>
    <property type="match status" value="1"/>
</dbReference>
<accession>A0A7Y7YD02</accession>
<keyword evidence="1" id="KW-0479">Metal-binding</keyword>
<dbReference type="Proteomes" id="UP000520592">
    <property type="component" value="Unassembled WGS sequence"/>
</dbReference>
<dbReference type="PANTHER" id="PTHR11474:SF76">
    <property type="entry name" value="SHKT DOMAIN-CONTAINING PROTEIN"/>
    <property type="match status" value="1"/>
</dbReference>
<feature type="domain" description="Tyrosinase copper-binding" evidence="3">
    <location>
        <begin position="81"/>
        <end position="98"/>
    </location>
</feature>
<evidence type="ECO:0000259" key="3">
    <source>
        <dbReference type="PROSITE" id="PS00497"/>
    </source>
</evidence>
<dbReference type="RefSeq" id="WP_177061601.1">
    <property type="nucleotide sequence ID" value="NZ_JACAPS010000039.1"/>
</dbReference>
<dbReference type="InterPro" id="IPR002227">
    <property type="entry name" value="Tyrosinase_Cu-bd"/>
</dbReference>
<feature type="domain" description="Tyrosinase copper-binding" evidence="4">
    <location>
        <begin position="237"/>
        <end position="248"/>
    </location>
</feature>
<dbReference type="PROSITE" id="PS00497">
    <property type="entry name" value="TYROSINASE_1"/>
    <property type="match status" value="1"/>
</dbReference>
<dbReference type="PROSITE" id="PS00498">
    <property type="entry name" value="TYROSINASE_2"/>
    <property type="match status" value="1"/>
</dbReference>
<dbReference type="GO" id="GO:0016491">
    <property type="term" value="F:oxidoreductase activity"/>
    <property type="evidence" value="ECO:0007669"/>
    <property type="project" value="InterPro"/>
</dbReference>
<comment type="caution">
    <text evidence="5">The sequence shown here is derived from an EMBL/GenBank/DDBJ whole genome shotgun (WGS) entry which is preliminary data.</text>
</comment>
<gene>
    <name evidence="5" type="ORF">HX876_14675</name>
</gene>
<dbReference type="InterPro" id="IPR050316">
    <property type="entry name" value="Tyrosinase/Hemocyanin"/>
</dbReference>
<evidence type="ECO:0000256" key="2">
    <source>
        <dbReference type="ARBA" id="ARBA00023008"/>
    </source>
</evidence>
<dbReference type="Pfam" id="PF00264">
    <property type="entry name" value="Tyrosinase"/>
    <property type="match status" value="2"/>
</dbReference>
<dbReference type="AlphaFoldDB" id="A0A7Y7YD02"/>
<organism evidence="5 6">
    <name type="scientific">Pseudomonas gingeri</name>
    <dbReference type="NCBI Taxonomy" id="117681"/>
    <lineage>
        <taxon>Bacteria</taxon>
        <taxon>Pseudomonadati</taxon>
        <taxon>Pseudomonadota</taxon>
        <taxon>Gammaproteobacteria</taxon>
        <taxon>Pseudomonadales</taxon>
        <taxon>Pseudomonadaceae</taxon>
        <taxon>Pseudomonas</taxon>
    </lineage>
</organism>
<dbReference type="InterPro" id="IPR057190">
    <property type="entry name" value="DUF7868"/>
</dbReference>
<evidence type="ECO:0000256" key="1">
    <source>
        <dbReference type="ARBA" id="ARBA00022723"/>
    </source>
</evidence>
<keyword evidence="2" id="KW-0186">Copper</keyword>
<evidence type="ECO:0000313" key="5">
    <source>
        <dbReference type="EMBL" id="NWC33644.1"/>
    </source>
</evidence>
<name>A0A7Y7YD02_9PSED</name>
<dbReference type="EMBL" id="JACAQD010000015">
    <property type="protein sequence ID" value="NWC33644.1"/>
    <property type="molecule type" value="Genomic_DNA"/>
</dbReference>
<dbReference type="InterPro" id="IPR008922">
    <property type="entry name" value="Di-copper_centre_dom_sf"/>
</dbReference>
<reference evidence="5 6" key="1">
    <citation type="submission" date="2020-04" db="EMBL/GenBank/DDBJ databases">
        <title>Molecular characterization of pseudomonads from Agaricus bisporus reveal novel blotch 2 pathogens in Western Europe.</title>
        <authorList>
            <person name="Taparia T."/>
            <person name="Krijger M."/>
            <person name="Haynes E."/>
            <person name="Elpinstone J.G."/>
            <person name="Noble R."/>
            <person name="Van Der Wolf J."/>
        </authorList>
    </citation>
    <scope>NUCLEOTIDE SEQUENCE [LARGE SCALE GENOMIC DNA]</scope>
    <source>
        <strain evidence="5 6">IPO3737</strain>
    </source>
</reference>
<dbReference type="PRINTS" id="PR00092">
    <property type="entry name" value="TYROSINASE"/>
</dbReference>